<proteinExistence type="predicted"/>
<evidence type="ECO:0008006" key="4">
    <source>
        <dbReference type="Google" id="ProtNLM"/>
    </source>
</evidence>
<organism evidence="2 3">
    <name type="scientific">Colletotrichum zoysiae</name>
    <dbReference type="NCBI Taxonomy" id="1216348"/>
    <lineage>
        <taxon>Eukaryota</taxon>
        <taxon>Fungi</taxon>
        <taxon>Dikarya</taxon>
        <taxon>Ascomycota</taxon>
        <taxon>Pezizomycotina</taxon>
        <taxon>Sordariomycetes</taxon>
        <taxon>Hypocreomycetidae</taxon>
        <taxon>Glomerellales</taxon>
        <taxon>Glomerellaceae</taxon>
        <taxon>Colletotrichum</taxon>
        <taxon>Colletotrichum graminicola species complex</taxon>
    </lineage>
</organism>
<protein>
    <recommendedName>
        <fullName evidence="4">Secreted protein</fullName>
    </recommendedName>
</protein>
<dbReference type="EMBL" id="MU842964">
    <property type="protein sequence ID" value="KAK2024472.1"/>
    <property type="molecule type" value="Genomic_DNA"/>
</dbReference>
<sequence length="171" mass="18899">MGTSNTSKTGPPVCLLACLLACFLASPPNPRGRSCFPAPPMDDGLNVCACVVFPLDGAPRCCACIKVRRGKTQPACLLACLPVTHPRGRRREDSIINRKGPTANKQGPAVPCVPPPPNRIAVYFPYRTYLVKIQISLDNFYLPTSLVPFVRRPRVIHPTRLYIHHKHKHLE</sequence>
<gene>
    <name evidence="2" type="ORF">LX32DRAFT_99105</name>
</gene>
<keyword evidence="1" id="KW-0732">Signal</keyword>
<evidence type="ECO:0000313" key="2">
    <source>
        <dbReference type="EMBL" id="KAK2024472.1"/>
    </source>
</evidence>
<keyword evidence="3" id="KW-1185">Reference proteome</keyword>
<evidence type="ECO:0000256" key="1">
    <source>
        <dbReference type="SAM" id="SignalP"/>
    </source>
</evidence>
<feature type="signal peptide" evidence="1">
    <location>
        <begin position="1"/>
        <end position="25"/>
    </location>
</feature>
<reference evidence="2" key="1">
    <citation type="submission" date="2021-06" db="EMBL/GenBank/DDBJ databases">
        <title>Comparative genomics, transcriptomics and evolutionary studies reveal genomic signatures of adaptation to plant cell wall in hemibiotrophic fungi.</title>
        <authorList>
            <consortium name="DOE Joint Genome Institute"/>
            <person name="Baroncelli R."/>
            <person name="Diaz J.F."/>
            <person name="Benocci T."/>
            <person name="Peng M."/>
            <person name="Battaglia E."/>
            <person name="Haridas S."/>
            <person name="Andreopoulos W."/>
            <person name="Labutti K."/>
            <person name="Pangilinan J."/>
            <person name="Floch G.L."/>
            <person name="Makela M.R."/>
            <person name="Henrissat B."/>
            <person name="Grigoriev I.V."/>
            <person name="Crouch J.A."/>
            <person name="De Vries R.P."/>
            <person name="Sukno S.A."/>
            <person name="Thon M.R."/>
        </authorList>
    </citation>
    <scope>NUCLEOTIDE SEQUENCE</scope>
    <source>
        <strain evidence="2">MAFF235873</strain>
    </source>
</reference>
<feature type="chain" id="PRO_5042250171" description="Secreted protein" evidence="1">
    <location>
        <begin position="26"/>
        <end position="171"/>
    </location>
</feature>
<dbReference type="Proteomes" id="UP001232148">
    <property type="component" value="Unassembled WGS sequence"/>
</dbReference>
<accession>A0AAD9HAN6</accession>
<evidence type="ECO:0000313" key="3">
    <source>
        <dbReference type="Proteomes" id="UP001232148"/>
    </source>
</evidence>
<dbReference type="AlphaFoldDB" id="A0AAD9HAN6"/>
<comment type="caution">
    <text evidence="2">The sequence shown here is derived from an EMBL/GenBank/DDBJ whole genome shotgun (WGS) entry which is preliminary data.</text>
</comment>
<name>A0AAD9HAN6_9PEZI</name>